<reference evidence="1 2" key="1">
    <citation type="submission" date="2024-11" db="EMBL/GenBank/DDBJ databases">
        <authorList>
            <person name="Heng Y.C."/>
            <person name="Lim A.C.H."/>
            <person name="Lee J.K.Y."/>
            <person name="Kittelmann S."/>
        </authorList>
    </citation>
    <scope>NUCLEOTIDE SEQUENCE [LARGE SCALE GENOMIC DNA]</scope>
    <source>
        <strain evidence="1 2">WILCCON 0269</strain>
    </source>
</reference>
<comment type="caution">
    <text evidence="1">The sequence shown here is derived from an EMBL/GenBank/DDBJ whole genome shotgun (WGS) entry which is preliminary data.</text>
</comment>
<dbReference type="EMBL" id="JBJHZX010000001">
    <property type="protein sequence ID" value="MFL0194143.1"/>
    <property type="molecule type" value="Genomic_DNA"/>
</dbReference>
<organism evidence="1 2">
    <name type="scientific">Candidatus Clostridium eludens</name>
    <dbReference type="NCBI Taxonomy" id="3381663"/>
    <lineage>
        <taxon>Bacteria</taxon>
        <taxon>Bacillati</taxon>
        <taxon>Bacillota</taxon>
        <taxon>Clostridia</taxon>
        <taxon>Eubacteriales</taxon>
        <taxon>Clostridiaceae</taxon>
        <taxon>Clostridium</taxon>
    </lineage>
</organism>
<dbReference type="Proteomes" id="UP001623660">
    <property type="component" value="Unassembled WGS sequence"/>
</dbReference>
<name>A0ABW8SE35_9CLOT</name>
<evidence type="ECO:0000313" key="1">
    <source>
        <dbReference type="EMBL" id="MFL0194143.1"/>
    </source>
</evidence>
<protein>
    <submittedName>
        <fullName evidence="1">Uncharacterized protein</fullName>
    </submittedName>
</protein>
<keyword evidence="2" id="KW-1185">Reference proteome</keyword>
<sequence length="70" mass="7692">MILFEKIYICVKIFFNGNNYGKCKINSNRALVASIGTGVAAVYAVVLSKDAVRAIYNADKELRKGTGENF</sequence>
<gene>
    <name evidence="1" type="ORF">ACJDU8_00845</name>
</gene>
<dbReference type="RefSeq" id="WP_406790262.1">
    <property type="nucleotide sequence ID" value="NZ_JBJHZX010000001.1"/>
</dbReference>
<proteinExistence type="predicted"/>
<accession>A0ABW8SE35</accession>
<evidence type="ECO:0000313" key="2">
    <source>
        <dbReference type="Proteomes" id="UP001623660"/>
    </source>
</evidence>